<keyword evidence="2" id="KW-1185">Reference proteome</keyword>
<reference evidence="1" key="2">
    <citation type="journal article" date="2023" name="Plant Pathol.">
        <title>Dismantling and reorganizing Pseudomonas marginalis sensu#lato.</title>
        <authorList>
            <person name="Sawada H."/>
            <person name="Fujikawa T."/>
            <person name="Satou M."/>
        </authorList>
    </citation>
    <scope>NUCLEOTIDE SEQUENCE</scope>
    <source>
        <strain evidence="1">MAFF 301350</strain>
    </source>
</reference>
<protein>
    <submittedName>
        <fullName evidence="1">Uncharacterized protein</fullName>
    </submittedName>
</protein>
<proteinExistence type="predicted"/>
<evidence type="ECO:0000313" key="1">
    <source>
        <dbReference type="EMBL" id="MBV6289708.1"/>
    </source>
</evidence>
<dbReference type="EMBL" id="JAHTBI010000090">
    <property type="protein sequence ID" value="MBV6289708.1"/>
    <property type="molecule type" value="Genomic_DNA"/>
</dbReference>
<organism evidence="1 2">
    <name type="scientific">Pseudomonas aegrilactucae</name>
    <dbReference type="NCBI Taxonomy" id="2854028"/>
    <lineage>
        <taxon>Bacteria</taxon>
        <taxon>Pseudomonadati</taxon>
        <taxon>Pseudomonadota</taxon>
        <taxon>Gammaproteobacteria</taxon>
        <taxon>Pseudomonadales</taxon>
        <taxon>Pseudomonadaceae</taxon>
        <taxon>Pseudomonas</taxon>
    </lineage>
</organism>
<gene>
    <name evidence="1" type="ORF">KUO17_22200</name>
</gene>
<name>A0A9Q2XN24_9PSED</name>
<dbReference type="AlphaFoldDB" id="A0A9Q2XN24"/>
<dbReference type="RefSeq" id="WP_217977718.1">
    <property type="nucleotide sequence ID" value="NZ_JAHTBI010000090.1"/>
</dbReference>
<accession>A0A9Q2XN24</accession>
<reference evidence="1" key="1">
    <citation type="journal article" date="2022" name="Int. J. Syst. Evol. Microbiol.">
        <title>Pseudomonas aegrilactucae sp. nov. and Pseudomonas morbosilactucae sp. nov., pathogens causing bacterial rot of lettuce in Japan.</title>
        <authorList>
            <person name="Sawada H."/>
            <person name="Fujikawa T."/>
            <person name="Satou M."/>
        </authorList>
    </citation>
    <scope>NUCLEOTIDE SEQUENCE</scope>
    <source>
        <strain evidence="1">MAFF 301350</strain>
    </source>
</reference>
<evidence type="ECO:0000313" key="2">
    <source>
        <dbReference type="Proteomes" id="UP001106592"/>
    </source>
</evidence>
<dbReference type="Proteomes" id="UP001106592">
    <property type="component" value="Unassembled WGS sequence"/>
</dbReference>
<comment type="caution">
    <text evidence="1">The sequence shown here is derived from an EMBL/GenBank/DDBJ whole genome shotgun (WGS) entry which is preliminary data.</text>
</comment>
<sequence>MNDTPARLIKALKNYDPNDDAHDADDLALMHDAGLSTAVVEMQHDPSVAWLLAEAAKVDKAKVVRHFIVGLETHAAHLRAALSAYAFALHFPAHDYVSENDFTCAICSAQQDDDVHFAFLNAIRYGCGAVLGGDPVQIAFFLQEHNAAPALAVTTLNNLIALFKLIQSVPATETPTQLVKKVRALPGLKMSVEEAKALLDLLGHAGILQTPEHKGLFEHFTNVGLAPSKSRSSDWSYPVDFWLGEYGLDKDAVRFWFADYPEVLALI</sequence>